<evidence type="ECO:0000313" key="11">
    <source>
        <dbReference type="EMBL" id="OGZ78309.1"/>
    </source>
</evidence>
<dbReference type="GO" id="GO:0140359">
    <property type="term" value="F:ABC-type transporter activity"/>
    <property type="evidence" value="ECO:0007669"/>
    <property type="project" value="InterPro"/>
</dbReference>
<feature type="transmembrane region" description="Helical" evidence="9">
    <location>
        <begin position="183"/>
        <end position="205"/>
    </location>
</feature>
<dbReference type="Pfam" id="PF01061">
    <property type="entry name" value="ABC2_membrane"/>
    <property type="match status" value="1"/>
</dbReference>
<evidence type="ECO:0000256" key="5">
    <source>
        <dbReference type="ARBA" id="ARBA00022519"/>
    </source>
</evidence>
<comment type="subcellular location">
    <subcellularLocation>
        <location evidence="1">Cell inner membrane</location>
        <topology evidence="1">Multi-pass membrane protein</topology>
    </subcellularLocation>
    <subcellularLocation>
        <location evidence="9">Cell membrane</location>
        <topology evidence="9">Multi-pass membrane protein</topology>
    </subcellularLocation>
</comment>
<sequence>MTRKIIKMFENIKKILQLSFSLAKTQFKLRNEGSYLGIFWYLLEPLSFFIILLFLGGVISNNSIDKYPLYLFLGLIIFNFFLSVTNSATTVIGRNAGFIKSIKIGPEAFVLASAFQFVFSHIFEIIIFIIFMFFYKASIVFLLFYPIIFFFFFLFALGVSFTLAVLGVYLIDLNNIWQVAGRFLFFATPIFYLIPKNTWLFYLSVFNPLYHYISISRDIIIYNTFPVFHGMFLVAVISVFIFFLGLFIFQKNKNKFAEKL</sequence>
<keyword evidence="8 9" id="KW-0472">Membrane</keyword>
<evidence type="ECO:0000256" key="6">
    <source>
        <dbReference type="ARBA" id="ARBA00022692"/>
    </source>
</evidence>
<evidence type="ECO:0000259" key="10">
    <source>
        <dbReference type="PROSITE" id="PS51012"/>
    </source>
</evidence>
<name>A0A1G2ITS3_9BACT</name>
<protein>
    <recommendedName>
        <fullName evidence="9">Transport permease protein</fullName>
    </recommendedName>
</protein>
<dbReference type="InterPro" id="IPR047817">
    <property type="entry name" value="ABC2_TM_bact-type"/>
</dbReference>
<comment type="caution">
    <text evidence="11">The sequence shown here is derived from an EMBL/GenBank/DDBJ whole genome shotgun (WGS) entry which is preliminary data.</text>
</comment>
<comment type="similarity">
    <text evidence="2 9">Belongs to the ABC-2 integral membrane protein family.</text>
</comment>
<evidence type="ECO:0000256" key="1">
    <source>
        <dbReference type="ARBA" id="ARBA00004429"/>
    </source>
</evidence>
<dbReference type="AlphaFoldDB" id="A0A1G2ITS3"/>
<gene>
    <name evidence="11" type="ORF">A2358_00905</name>
</gene>
<evidence type="ECO:0000256" key="8">
    <source>
        <dbReference type="ARBA" id="ARBA00023136"/>
    </source>
</evidence>
<accession>A0A1G2ITS3</accession>
<dbReference type="PROSITE" id="PS51012">
    <property type="entry name" value="ABC_TM2"/>
    <property type="match status" value="1"/>
</dbReference>
<feature type="domain" description="ABC transmembrane type-2" evidence="10">
    <location>
        <begin position="36"/>
        <end position="252"/>
    </location>
</feature>
<evidence type="ECO:0000256" key="2">
    <source>
        <dbReference type="ARBA" id="ARBA00007783"/>
    </source>
</evidence>
<evidence type="ECO:0000256" key="7">
    <source>
        <dbReference type="ARBA" id="ARBA00022989"/>
    </source>
</evidence>
<keyword evidence="6 9" id="KW-0812">Transmembrane</keyword>
<keyword evidence="5" id="KW-0997">Cell inner membrane</keyword>
<keyword evidence="4 9" id="KW-1003">Cell membrane</keyword>
<feature type="transmembrane region" description="Helical" evidence="9">
    <location>
        <begin position="34"/>
        <end position="55"/>
    </location>
</feature>
<dbReference type="PANTHER" id="PTHR30413:SF8">
    <property type="entry name" value="TRANSPORT PERMEASE PROTEIN"/>
    <property type="match status" value="1"/>
</dbReference>
<reference evidence="11 12" key="1">
    <citation type="journal article" date="2016" name="Nat. Commun.">
        <title>Thousands of microbial genomes shed light on interconnected biogeochemical processes in an aquifer system.</title>
        <authorList>
            <person name="Anantharaman K."/>
            <person name="Brown C.T."/>
            <person name="Hug L.A."/>
            <person name="Sharon I."/>
            <person name="Castelle C.J."/>
            <person name="Probst A.J."/>
            <person name="Thomas B.C."/>
            <person name="Singh A."/>
            <person name="Wilkins M.J."/>
            <person name="Karaoz U."/>
            <person name="Brodie E.L."/>
            <person name="Williams K.H."/>
            <person name="Hubbard S.S."/>
            <person name="Banfield J.F."/>
        </authorList>
    </citation>
    <scope>NUCLEOTIDE SEQUENCE [LARGE SCALE GENOMIC DNA]</scope>
</reference>
<dbReference type="PANTHER" id="PTHR30413">
    <property type="entry name" value="INNER MEMBRANE TRANSPORT PERMEASE"/>
    <property type="match status" value="1"/>
</dbReference>
<dbReference type="EMBL" id="MHPJ01000024">
    <property type="protein sequence ID" value="OGZ78309.1"/>
    <property type="molecule type" value="Genomic_DNA"/>
</dbReference>
<dbReference type="STRING" id="1802223.A2358_00905"/>
<evidence type="ECO:0000256" key="4">
    <source>
        <dbReference type="ARBA" id="ARBA00022475"/>
    </source>
</evidence>
<keyword evidence="3 9" id="KW-0813">Transport</keyword>
<feature type="transmembrane region" description="Helical" evidence="9">
    <location>
        <begin position="147"/>
        <end position="171"/>
    </location>
</feature>
<evidence type="ECO:0000256" key="3">
    <source>
        <dbReference type="ARBA" id="ARBA00022448"/>
    </source>
</evidence>
<evidence type="ECO:0000313" key="12">
    <source>
        <dbReference type="Proteomes" id="UP000178650"/>
    </source>
</evidence>
<keyword evidence="7 9" id="KW-1133">Transmembrane helix</keyword>
<feature type="transmembrane region" description="Helical" evidence="9">
    <location>
        <begin position="67"/>
        <end position="88"/>
    </location>
</feature>
<dbReference type="GO" id="GO:0015920">
    <property type="term" value="P:lipopolysaccharide transport"/>
    <property type="evidence" value="ECO:0007669"/>
    <property type="project" value="TreeGrafter"/>
</dbReference>
<feature type="transmembrane region" description="Helical" evidence="9">
    <location>
        <begin position="109"/>
        <end position="135"/>
    </location>
</feature>
<feature type="transmembrane region" description="Helical" evidence="9">
    <location>
        <begin position="225"/>
        <end position="249"/>
    </location>
</feature>
<proteinExistence type="inferred from homology"/>
<dbReference type="InterPro" id="IPR013525">
    <property type="entry name" value="ABC2_TM"/>
</dbReference>
<evidence type="ECO:0000256" key="9">
    <source>
        <dbReference type="RuleBase" id="RU361157"/>
    </source>
</evidence>
<dbReference type="Proteomes" id="UP000178650">
    <property type="component" value="Unassembled WGS sequence"/>
</dbReference>
<dbReference type="GO" id="GO:0005886">
    <property type="term" value="C:plasma membrane"/>
    <property type="evidence" value="ECO:0007669"/>
    <property type="project" value="UniProtKB-SubCell"/>
</dbReference>
<organism evidence="11 12">
    <name type="scientific">Candidatus Staskawiczbacteria bacterium RIFOXYB1_FULL_37_44</name>
    <dbReference type="NCBI Taxonomy" id="1802223"/>
    <lineage>
        <taxon>Bacteria</taxon>
        <taxon>Candidatus Staskawicziibacteriota</taxon>
    </lineage>
</organism>